<keyword evidence="2" id="KW-0472">Membrane</keyword>
<evidence type="ECO:0000313" key="3">
    <source>
        <dbReference type="EMBL" id="KAK5692981.1"/>
    </source>
</evidence>
<feature type="compositionally biased region" description="Polar residues" evidence="1">
    <location>
        <begin position="310"/>
        <end position="331"/>
    </location>
</feature>
<evidence type="ECO:0000256" key="1">
    <source>
        <dbReference type="SAM" id="MobiDB-lite"/>
    </source>
</evidence>
<feature type="region of interest" description="Disordered" evidence="1">
    <location>
        <begin position="1"/>
        <end position="41"/>
    </location>
</feature>
<feature type="transmembrane region" description="Helical" evidence="2">
    <location>
        <begin position="181"/>
        <end position="204"/>
    </location>
</feature>
<evidence type="ECO:0000256" key="2">
    <source>
        <dbReference type="SAM" id="Phobius"/>
    </source>
</evidence>
<comment type="caution">
    <text evidence="3">The sequence shown here is derived from an EMBL/GenBank/DDBJ whole genome shotgun (WGS) entry which is preliminary data.</text>
</comment>
<feature type="compositionally biased region" description="Basic and acidic residues" evidence="1">
    <location>
        <begin position="394"/>
        <end position="427"/>
    </location>
</feature>
<protein>
    <submittedName>
        <fullName evidence="3">Uncharacterized protein</fullName>
    </submittedName>
</protein>
<feature type="region of interest" description="Disordered" evidence="1">
    <location>
        <begin position="222"/>
        <end position="286"/>
    </location>
</feature>
<gene>
    <name evidence="3" type="ORF">LTR97_010457</name>
</gene>
<feature type="compositionally biased region" description="Low complexity" evidence="1">
    <location>
        <begin position="367"/>
        <end position="393"/>
    </location>
</feature>
<dbReference type="EMBL" id="JAVRQU010000018">
    <property type="protein sequence ID" value="KAK5692981.1"/>
    <property type="molecule type" value="Genomic_DNA"/>
</dbReference>
<feature type="region of interest" description="Disordered" evidence="1">
    <location>
        <begin position="304"/>
        <end position="427"/>
    </location>
</feature>
<name>A0AAN7VZV0_9PEZI</name>
<feature type="compositionally biased region" description="Polar residues" evidence="1">
    <location>
        <begin position="31"/>
        <end position="41"/>
    </location>
</feature>
<organism evidence="3 4">
    <name type="scientific">Elasticomyces elasticus</name>
    <dbReference type="NCBI Taxonomy" id="574655"/>
    <lineage>
        <taxon>Eukaryota</taxon>
        <taxon>Fungi</taxon>
        <taxon>Dikarya</taxon>
        <taxon>Ascomycota</taxon>
        <taxon>Pezizomycotina</taxon>
        <taxon>Dothideomycetes</taxon>
        <taxon>Dothideomycetidae</taxon>
        <taxon>Mycosphaerellales</taxon>
        <taxon>Teratosphaeriaceae</taxon>
        <taxon>Elasticomyces</taxon>
    </lineage>
</organism>
<accession>A0AAN7VZV0</accession>
<keyword evidence="2" id="KW-0812">Transmembrane</keyword>
<sequence length="427" mass="46296">MVLENATASDAFTATDTSPSSDFDPYDSTDQTPSTYTSDDGNILRIQQNDLNGKPLAESVKIRLNDLPRRWAVFGQAQHPDFLLKGVKDQVTFVANLMQRPVTQDEANALAFHFAKSIRMASYGAPIGIAVASALAFRGNSTYRFPLWTPIKEGGRFQKDVFGPLRGMSARVMWQASRLSAYTFVGTVLGQIFFGSYALSVSLAGRAMDPRLKDFNEALRNRQKSGLGTERGQRVEDQSAGPKGNETYDMARQRRSVQEVGRRGKAAPAGADASPTGGAFSDDFNDADEVGFMDEQEVRRKTDALIAASRNRSSPTASGDTTSNANSQTPRASREAQPQPPSTGSSWDRLRQGAMSGQPGDASKGMAPSGSAGSRAPAQASDTDAMSDSFSFSSDRESAKSEAQREFDARMERERVGKDFSEGGRRW</sequence>
<feature type="compositionally biased region" description="Basic and acidic residues" evidence="1">
    <location>
        <begin position="249"/>
        <end position="262"/>
    </location>
</feature>
<keyword evidence="2" id="KW-1133">Transmembrane helix</keyword>
<reference evidence="3" key="1">
    <citation type="submission" date="2023-08" db="EMBL/GenBank/DDBJ databases">
        <title>Black Yeasts Isolated from many extreme environments.</title>
        <authorList>
            <person name="Coleine C."/>
            <person name="Stajich J.E."/>
            <person name="Selbmann L."/>
        </authorList>
    </citation>
    <scope>NUCLEOTIDE SEQUENCE</scope>
    <source>
        <strain evidence="3">CCFEE 5810</strain>
    </source>
</reference>
<feature type="compositionally biased region" description="Low complexity" evidence="1">
    <location>
        <begin position="1"/>
        <end position="30"/>
    </location>
</feature>
<dbReference type="AlphaFoldDB" id="A0AAN7VZV0"/>
<dbReference type="Proteomes" id="UP001310594">
    <property type="component" value="Unassembled WGS sequence"/>
</dbReference>
<proteinExistence type="predicted"/>
<evidence type="ECO:0000313" key="4">
    <source>
        <dbReference type="Proteomes" id="UP001310594"/>
    </source>
</evidence>